<feature type="transmembrane region" description="Helical" evidence="1">
    <location>
        <begin position="75"/>
        <end position="94"/>
    </location>
</feature>
<dbReference type="EMBL" id="SRID01000008">
    <property type="protein sequence ID" value="TGB18443.1"/>
    <property type="molecule type" value="Genomic_DNA"/>
</dbReference>
<feature type="transmembrane region" description="Helical" evidence="1">
    <location>
        <begin position="131"/>
        <end position="154"/>
    </location>
</feature>
<evidence type="ECO:0000313" key="3">
    <source>
        <dbReference type="Proteomes" id="UP000297948"/>
    </source>
</evidence>
<keyword evidence="1" id="KW-0472">Membrane</keyword>
<feature type="transmembrane region" description="Helical" evidence="1">
    <location>
        <begin position="289"/>
        <end position="310"/>
    </location>
</feature>
<evidence type="ECO:0000313" key="2">
    <source>
        <dbReference type="EMBL" id="TGB18443.1"/>
    </source>
</evidence>
<feature type="transmembrane region" description="Helical" evidence="1">
    <location>
        <begin position="263"/>
        <end position="283"/>
    </location>
</feature>
<comment type="caution">
    <text evidence="2">The sequence shown here is derived from an EMBL/GenBank/DDBJ whole genome shotgun (WGS) entry which is preliminary data.</text>
</comment>
<feature type="transmembrane region" description="Helical" evidence="1">
    <location>
        <begin position="239"/>
        <end position="256"/>
    </location>
</feature>
<reference evidence="2 3" key="1">
    <citation type="submission" date="2019-03" db="EMBL/GenBank/DDBJ databases">
        <authorList>
            <person name="Gonzalez-Pimentel J.L."/>
        </authorList>
    </citation>
    <scope>NUCLEOTIDE SEQUENCE [LARGE SCALE GENOMIC DNA]</scope>
    <source>
        <strain evidence="2 3">JCM 31289</strain>
    </source>
</reference>
<evidence type="ECO:0000256" key="1">
    <source>
        <dbReference type="SAM" id="Phobius"/>
    </source>
</evidence>
<dbReference type="AlphaFoldDB" id="A0A4Z0HI33"/>
<sequence length="446" mass="47562">MPHTSVGLLWDESVYASQVDPRRPAAFFSAPRSRGISVLVAPVMAVTGSVPVLRVALVLLSAAGLYAAFRVWGRVLGDGVAAFAALLFGGLWITQISGSQVMPNLWVALGAVAATGWFLRCPGEVRARWWLAAVLAAVTLVRTPDGALLALPLLVAAAAVRSWRPALPAVLAGPLLGAAQWVAEAYLRFGGVRERLRVSSATEGDMGLHMNIGTVLRSLDGPLLCRPCTAPGPPVLMTLWWWSLPVLTAAALLAAHRERRLRTALLPVVCAGCLSFSYLFLIGYSAPRFLLPAYALLTLPIAWLTARALAAGRGRRLPLVAAVGLLVALQLGSQQAVLHHMARRTAATAGVYQRAAHDLHELGVRPPCLLTGPRALPIGYAAGCASAQLRGNNRSTTEAELRRRSGIQPTAALVSAGSTARPYYAHGWTRYVMRRTGWTVYVAPLR</sequence>
<protein>
    <recommendedName>
        <fullName evidence="4">Glycosyltransferase RgtA/B/C/D-like domain-containing protein</fullName>
    </recommendedName>
</protein>
<accession>A0A4Z0HI33</accession>
<feature type="transmembrane region" description="Helical" evidence="1">
    <location>
        <begin position="36"/>
        <end position="69"/>
    </location>
</feature>
<proteinExistence type="predicted"/>
<evidence type="ECO:0008006" key="4">
    <source>
        <dbReference type="Google" id="ProtNLM"/>
    </source>
</evidence>
<gene>
    <name evidence="2" type="ORF">E4099_01990</name>
</gene>
<dbReference type="Proteomes" id="UP000297948">
    <property type="component" value="Unassembled WGS sequence"/>
</dbReference>
<keyword evidence="3" id="KW-1185">Reference proteome</keyword>
<keyword evidence="1" id="KW-0812">Transmembrane</keyword>
<feature type="transmembrane region" description="Helical" evidence="1">
    <location>
        <begin position="101"/>
        <end position="119"/>
    </location>
</feature>
<name>A0A4Z0HI33_9ACTN</name>
<keyword evidence="1" id="KW-1133">Transmembrane helix</keyword>
<organism evidence="2 3">
    <name type="scientific">Streptomyces palmae</name>
    <dbReference type="NCBI Taxonomy" id="1701085"/>
    <lineage>
        <taxon>Bacteria</taxon>
        <taxon>Bacillati</taxon>
        <taxon>Actinomycetota</taxon>
        <taxon>Actinomycetes</taxon>
        <taxon>Kitasatosporales</taxon>
        <taxon>Streptomycetaceae</taxon>
        <taxon>Streptomyces</taxon>
    </lineage>
</organism>
<dbReference type="OrthoDB" id="3458595at2"/>